<sequence length="121" mass="12586">MSSKVFIVLAFLAATVLIVSDAAAENSIQTIPASTFGFVNDLVNPQKVCYYCGYISSGRCKCCLAGAETAENDKGSVDLVEMAEATAAAGDNVSPQGLCRSCGYISAGICRCCRAAEKPKN</sequence>
<comment type="caution">
    <text evidence="2">The sequence shown here is derived from an EMBL/GenBank/DDBJ whole genome shotgun (WGS) entry which is preliminary data.</text>
</comment>
<organism evidence="2 3">
    <name type="scientific">Trapa incisa</name>
    <dbReference type="NCBI Taxonomy" id="236973"/>
    <lineage>
        <taxon>Eukaryota</taxon>
        <taxon>Viridiplantae</taxon>
        <taxon>Streptophyta</taxon>
        <taxon>Embryophyta</taxon>
        <taxon>Tracheophyta</taxon>
        <taxon>Spermatophyta</taxon>
        <taxon>Magnoliopsida</taxon>
        <taxon>eudicotyledons</taxon>
        <taxon>Gunneridae</taxon>
        <taxon>Pentapetalae</taxon>
        <taxon>rosids</taxon>
        <taxon>malvids</taxon>
        <taxon>Myrtales</taxon>
        <taxon>Lythraceae</taxon>
        <taxon>Trapa</taxon>
    </lineage>
</organism>
<evidence type="ECO:0000256" key="1">
    <source>
        <dbReference type="SAM" id="SignalP"/>
    </source>
</evidence>
<keyword evidence="1" id="KW-0732">Signal</keyword>
<dbReference type="AlphaFoldDB" id="A0AAN7KS90"/>
<reference evidence="2 3" key="1">
    <citation type="journal article" date="2023" name="Hortic Res">
        <title>Pangenome of water caltrop reveals structural variations and asymmetric subgenome divergence after allopolyploidization.</title>
        <authorList>
            <person name="Zhang X."/>
            <person name="Chen Y."/>
            <person name="Wang L."/>
            <person name="Yuan Y."/>
            <person name="Fang M."/>
            <person name="Shi L."/>
            <person name="Lu R."/>
            <person name="Comes H.P."/>
            <person name="Ma Y."/>
            <person name="Chen Y."/>
            <person name="Huang G."/>
            <person name="Zhou Y."/>
            <person name="Zheng Z."/>
            <person name="Qiu Y."/>
        </authorList>
    </citation>
    <scope>NUCLEOTIDE SEQUENCE [LARGE SCALE GENOMIC DNA]</scope>
    <source>
        <tissue evidence="2">Roots</tissue>
    </source>
</reference>
<gene>
    <name evidence="2" type="ORF">SAY87_030751</name>
</gene>
<dbReference type="EMBL" id="JAXIOK010000005">
    <property type="protein sequence ID" value="KAK4770219.1"/>
    <property type="molecule type" value="Genomic_DNA"/>
</dbReference>
<feature type="chain" id="PRO_5042934514" evidence="1">
    <location>
        <begin position="25"/>
        <end position="121"/>
    </location>
</feature>
<name>A0AAN7KS90_9MYRT</name>
<accession>A0AAN7KS90</accession>
<proteinExistence type="predicted"/>
<evidence type="ECO:0000313" key="2">
    <source>
        <dbReference type="EMBL" id="KAK4770219.1"/>
    </source>
</evidence>
<protein>
    <submittedName>
        <fullName evidence="2">Uncharacterized protein</fullName>
    </submittedName>
</protein>
<keyword evidence="3" id="KW-1185">Reference proteome</keyword>
<feature type="signal peptide" evidence="1">
    <location>
        <begin position="1"/>
        <end position="24"/>
    </location>
</feature>
<evidence type="ECO:0000313" key="3">
    <source>
        <dbReference type="Proteomes" id="UP001345219"/>
    </source>
</evidence>
<dbReference type="Proteomes" id="UP001345219">
    <property type="component" value="Chromosome 24"/>
</dbReference>